<keyword evidence="2" id="KW-0472">Membrane</keyword>
<feature type="compositionally biased region" description="Polar residues" evidence="1">
    <location>
        <begin position="663"/>
        <end position="672"/>
    </location>
</feature>
<protein>
    <submittedName>
        <fullName evidence="3">Uncharacterized protein</fullName>
    </submittedName>
</protein>
<feature type="transmembrane region" description="Helical" evidence="2">
    <location>
        <begin position="755"/>
        <end position="776"/>
    </location>
</feature>
<dbReference type="AlphaFoldDB" id="A0A1R1YII2"/>
<comment type="caution">
    <text evidence="3">The sequence shown here is derived from an EMBL/GenBank/DDBJ whole genome shotgun (WGS) entry which is preliminary data.</text>
</comment>
<feature type="region of interest" description="Disordered" evidence="1">
    <location>
        <begin position="598"/>
        <end position="675"/>
    </location>
</feature>
<dbReference type="OrthoDB" id="10366181at2759"/>
<dbReference type="EMBL" id="LSSM01001392">
    <property type="protein sequence ID" value="OMJ26729.1"/>
    <property type="molecule type" value="Genomic_DNA"/>
</dbReference>
<feature type="compositionally biased region" description="Polar residues" evidence="1">
    <location>
        <begin position="440"/>
        <end position="449"/>
    </location>
</feature>
<feature type="region of interest" description="Disordered" evidence="1">
    <location>
        <begin position="138"/>
        <end position="194"/>
    </location>
</feature>
<organism evidence="3 4">
    <name type="scientific">Smittium culicis</name>
    <dbReference type="NCBI Taxonomy" id="133412"/>
    <lineage>
        <taxon>Eukaryota</taxon>
        <taxon>Fungi</taxon>
        <taxon>Fungi incertae sedis</taxon>
        <taxon>Zoopagomycota</taxon>
        <taxon>Kickxellomycotina</taxon>
        <taxon>Harpellomycetes</taxon>
        <taxon>Harpellales</taxon>
        <taxon>Legeriomycetaceae</taxon>
        <taxon>Smittium</taxon>
    </lineage>
</organism>
<feature type="compositionally biased region" description="Polar residues" evidence="1">
    <location>
        <begin position="414"/>
        <end position="430"/>
    </location>
</feature>
<feature type="compositionally biased region" description="Polar residues" evidence="1">
    <location>
        <begin position="182"/>
        <end position="192"/>
    </location>
</feature>
<feature type="compositionally biased region" description="Basic and acidic residues" evidence="1">
    <location>
        <begin position="452"/>
        <end position="465"/>
    </location>
</feature>
<keyword evidence="2" id="KW-0812">Transmembrane</keyword>
<evidence type="ECO:0000256" key="2">
    <source>
        <dbReference type="SAM" id="Phobius"/>
    </source>
</evidence>
<dbReference type="Proteomes" id="UP000187429">
    <property type="component" value="Unassembled WGS sequence"/>
</dbReference>
<accession>A0A1R1YII2</accession>
<gene>
    <name evidence="3" type="ORF">AYI69_g3858</name>
</gene>
<feature type="compositionally biased region" description="Polar residues" evidence="1">
    <location>
        <begin position="521"/>
        <end position="535"/>
    </location>
</feature>
<evidence type="ECO:0000313" key="3">
    <source>
        <dbReference type="EMBL" id="OMJ26729.1"/>
    </source>
</evidence>
<feature type="compositionally biased region" description="Polar residues" evidence="1">
    <location>
        <begin position="470"/>
        <end position="491"/>
    </location>
</feature>
<proteinExistence type="predicted"/>
<reference evidence="4" key="1">
    <citation type="submission" date="2017-01" db="EMBL/GenBank/DDBJ databases">
        <authorList>
            <person name="Wang Y."/>
            <person name="White M."/>
            <person name="Kvist S."/>
            <person name="Moncalvo J.-M."/>
        </authorList>
    </citation>
    <scope>NUCLEOTIDE SEQUENCE [LARGE SCALE GENOMIC DNA]</scope>
    <source>
        <strain evidence="4">ID-206-W2</strain>
    </source>
</reference>
<sequence>MADKERESVYNNDALYDRYKIENSRESRSFSVYQTDLKTVRIPSRYYNNPYSNSNRPKRAVPVNNDFYSELYHSDDELSNTSKSNINRFSRAMSISYENRENDGFNDNTYSKNDIQTKMLQENFYDNSKAMLKKDLNIPISNPNNLYSRNEKDSAPDPMSYSSNSHYPSKIMNALDSHTHPDNNNTNSSDQAKSILKKSLKSPDRYEYQKLPNNIENDSYPDSNSSSIKNILPRLKNSIIVSRNKSEISSIIDAYGNSENGSSMKSSVRTQDLSFSHTQAFNAPSSYNYSGHSKLYLQKPDEDHDKNLNNKINQRELENIGSNSPKKVNNKKIVIPLQSLSPKSNNTINYIQPNIPLNRDEAGVKYSPLYNGTSDPSNATPLNNHFEPNPYAKGKYFNINQHSDFHTSKLSEKSYPSNNSSEVPQNNNLARSRHDPRVSPANNQGSTIIPKNHQELRTHAKDYRDPNNVPRINQYTQRNPESKQNNFTRPGNAQGYLPNPKYSQDHADKLRNQHNHRSPPEYNQRSHNSPRNNRNIVPIDIKKHENQRQIRGNQIPLHETHKNRENNFRNAPVHNVSTFNAQNRNIDSATNNLNHPFKGGKIYPDHNHNSPYSNNRYQPEKVFRSNNTSDSGSTDHLLSKPITYQHTNNDRGLPRSNGAFHDAQSSRQNVANPRNLYVKDSSYTQGLGSTNPIPSFRNEEFIKKESVVEFVPQISYSKNKPIYTDPNSFNNINSNSVSEKKRKKRSLFCCCLPPWLGTIIWLLLLGGIGFSIFYFFNDIKALIKKI</sequence>
<name>A0A1R1YII2_9FUNG</name>
<evidence type="ECO:0000313" key="4">
    <source>
        <dbReference type="Proteomes" id="UP000187429"/>
    </source>
</evidence>
<feature type="compositionally biased region" description="Polar residues" evidence="1">
    <location>
        <begin position="624"/>
        <end position="647"/>
    </location>
</feature>
<evidence type="ECO:0000256" key="1">
    <source>
        <dbReference type="SAM" id="MobiDB-lite"/>
    </source>
</evidence>
<feature type="compositionally biased region" description="Polar residues" evidence="1">
    <location>
        <begin position="139"/>
        <end position="148"/>
    </location>
</feature>
<keyword evidence="2" id="KW-1133">Transmembrane helix</keyword>
<keyword evidence="4" id="KW-1185">Reference proteome</keyword>
<feature type="region of interest" description="Disordered" evidence="1">
    <location>
        <begin position="408"/>
        <end position="553"/>
    </location>
</feature>